<evidence type="ECO:0000313" key="1">
    <source>
        <dbReference type="EMBL" id="KAL0062413.1"/>
    </source>
</evidence>
<dbReference type="PANTHER" id="PTHR12203:SF118">
    <property type="entry name" value="BETA-1,2-XYLOSYLTRANSFERASE 1"/>
    <property type="match status" value="1"/>
</dbReference>
<keyword evidence="2" id="KW-1185">Reference proteome</keyword>
<dbReference type="PANTHER" id="PTHR12203">
    <property type="entry name" value="KDEL LYS-ASP-GLU-LEU CONTAINING - RELATED"/>
    <property type="match status" value="1"/>
</dbReference>
<proteinExistence type="predicted"/>
<evidence type="ECO:0000313" key="2">
    <source>
        <dbReference type="Proteomes" id="UP001437256"/>
    </source>
</evidence>
<organism evidence="1 2">
    <name type="scientific">Marasmius tenuissimus</name>
    <dbReference type="NCBI Taxonomy" id="585030"/>
    <lineage>
        <taxon>Eukaryota</taxon>
        <taxon>Fungi</taxon>
        <taxon>Dikarya</taxon>
        <taxon>Basidiomycota</taxon>
        <taxon>Agaricomycotina</taxon>
        <taxon>Agaricomycetes</taxon>
        <taxon>Agaricomycetidae</taxon>
        <taxon>Agaricales</taxon>
        <taxon>Marasmiineae</taxon>
        <taxon>Marasmiaceae</taxon>
        <taxon>Marasmius</taxon>
    </lineage>
</organism>
<reference evidence="1 2" key="1">
    <citation type="submission" date="2024-05" db="EMBL/GenBank/DDBJ databases">
        <title>A draft genome resource for the thread blight pathogen Marasmius tenuissimus strain MS-2.</title>
        <authorList>
            <person name="Yulfo-Soto G.E."/>
            <person name="Baruah I.K."/>
            <person name="Amoako-Attah I."/>
            <person name="Bukari Y."/>
            <person name="Meinhardt L.W."/>
            <person name="Bailey B.A."/>
            <person name="Cohen S.P."/>
        </authorList>
    </citation>
    <scope>NUCLEOTIDE SEQUENCE [LARGE SCALE GENOMIC DNA]</scope>
    <source>
        <strain evidence="1 2">MS-2</strain>
    </source>
</reference>
<gene>
    <name evidence="1" type="ORF">AAF712_010692</name>
</gene>
<accession>A0ABR2ZM39</accession>
<dbReference type="EMBL" id="JBBXMP010000105">
    <property type="protein sequence ID" value="KAL0062413.1"/>
    <property type="molecule type" value="Genomic_DNA"/>
</dbReference>
<dbReference type="InterPro" id="IPR051091">
    <property type="entry name" value="O-Glucosyltr/Glycosyltrsf_90"/>
</dbReference>
<dbReference type="Proteomes" id="UP001437256">
    <property type="component" value="Unassembled WGS sequence"/>
</dbReference>
<name>A0ABR2ZM39_9AGAR</name>
<protein>
    <submittedName>
        <fullName evidence="1">Uncharacterized protein</fullName>
    </submittedName>
</protein>
<sequence length="211" mass="24082">MENDSVIGSFPAPFTFPYELDVIDPRTTNGDVGTINRTFYNSAHMDVFFSGSPISCSSPEGVCEELLKRYTWAPPIGRKVGEQRNSGSVLFKSNVYREWWSDHVQPWVYYVPAQVDLSDLWSVILFFRGIMNTHGVENGTNGSQYPTEGGGTGAHDELAKKIGDGGYEWSRNFWRREDMVAYNFRLLLEYARATSREREGMLYVYDPKDEV</sequence>
<comment type="caution">
    <text evidence="1">The sequence shown here is derived from an EMBL/GenBank/DDBJ whole genome shotgun (WGS) entry which is preliminary data.</text>
</comment>